<evidence type="ECO:0000256" key="1">
    <source>
        <dbReference type="SAM" id="SignalP"/>
    </source>
</evidence>
<sequence length="132" mass="14197">MLFTSLLTVTLVTPAVIATWGDWCYTKVTDHRGLTFNFNGVCVGTSECYGAYEMDGISVPGACPGDPAHIQCCYAPVCYPIQHGRCPGGDNIKCRADTGYCWETQTGRCPGGDNFRAAPRAYMPDGVPVKCS</sequence>
<reference evidence="2" key="1">
    <citation type="submission" date="2023-10" db="EMBL/GenBank/DDBJ databases">
        <authorList>
            <person name="Noh H."/>
        </authorList>
    </citation>
    <scope>NUCLEOTIDE SEQUENCE</scope>
    <source>
        <strain evidence="2">DUCC4014</strain>
    </source>
</reference>
<proteinExistence type="predicted"/>
<evidence type="ECO:0000313" key="3">
    <source>
        <dbReference type="Proteomes" id="UP000827549"/>
    </source>
</evidence>
<protein>
    <submittedName>
        <fullName evidence="2">Uncharacterized protein</fullName>
    </submittedName>
</protein>
<feature type="signal peptide" evidence="1">
    <location>
        <begin position="1"/>
        <end position="18"/>
    </location>
</feature>
<dbReference type="GeneID" id="87803329"/>
<dbReference type="Proteomes" id="UP000827549">
    <property type="component" value="Chromosome 1"/>
</dbReference>
<keyword evidence="1" id="KW-0732">Signal</keyword>
<feature type="chain" id="PRO_5042215402" evidence="1">
    <location>
        <begin position="19"/>
        <end position="132"/>
    </location>
</feature>
<evidence type="ECO:0000313" key="2">
    <source>
        <dbReference type="EMBL" id="WOO76445.1"/>
    </source>
</evidence>
<dbReference type="AlphaFoldDB" id="A0AAF0XYW4"/>
<gene>
    <name evidence="2" type="ORF">LOC62_01G000067</name>
</gene>
<keyword evidence="3" id="KW-1185">Reference proteome</keyword>
<name>A0AAF0XYW4_9TREE</name>
<accession>A0AAF0XYW4</accession>
<dbReference type="RefSeq" id="XP_062622477.1">
    <property type="nucleotide sequence ID" value="XM_062766493.1"/>
</dbReference>
<dbReference type="EMBL" id="CP086714">
    <property type="protein sequence ID" value="WOO76445.1"/>
    <property type="molecule type" value="Genomic_DNA"/>
</dbReference>
<organism evidence="2 3">
    <name type="scientific">Vanrija pseudolonga</name>
    <dbReference type="NCBI Taxonomy" id="143232"/>
    <lineage>
        <taxon>Eukaryota</taxon>
        <taxon>Fungi</taxon>
        <taxon>Dikarya</taxon>
        <taxon>Basidiomycota</taxon>
        <taxon>Agaricomycotina</taxon>
        <taxon>Tremellomycetes</taxon>
        <taxon>Trichosporonales</taxon>
        <taxon>Trichosporonaceae</taxon>
        <taxon>Vanrija</taxon>
    </lineage>
</organism>